<gene>
    <name evidence="8" type="ORF">ENM84_04050</name>
</gene>
<dbReference type="InterPro" id="IPR013785">
    <property type="entry name" value="Aldolase_TIM"/>
</dbReference>
<dbReference type="PROSITE" id="PS51918">
    <property type="entry name" value="RADICAL_SAM"/>
    <property type="match status" value="1"/>
</dbReference>
<dbReference type="PANTHER" id="PTHR11228">
    <property type="entry name" value="RADICAL SAM DOMAIN PROTEIN"/>
    <property type="match status" value="1"/>
</dbReference>
<evidence type="ECO:0000256" key="3">
    <source>
        <dbReference type="ARBA" id="ARBA00022691"/>
    </source>
</evidence>
<dbReference type="InterPro" id="IPR007197">
    <property type="entry name" value="rSAM"/>
</dbReference>
<dbReference type="SFLD" id="SFLDG01067">
    <property type="entry name" value="SPASM/twitch_domain_containing"/>
    <property type="match status" value="1"/>
</dbReference>
<proteinExistence type="predicted"/>
<dbReference type="Gene3D" id="3.20.20.70">
    <property type="entry name" value="Aldolase class I"/>
    <property type="match status" value="1"/>
</dbReference>
<dbReference type="InterPro" id="IPR050377">
    <property type="entry name" value="Radical_SAM_PqqE_MftC-like"/>
</dbReference>
<dbReference type="Pfam" id="PF13186">
    <property type="entry name" value="SPASM"/>
    <property type="match status" value="1"/>
</dbReference>
<comment type="caution">
    <text evidence="8">The sequence shown here is derived from an EMBL/GenBank/DDBJ whole genome shotgun (WGS) entry which is preliminary data.</text>
</comment>
<dbReference type="InterPro" id="IPR058240">
    <property type="entry name" value="rSAM_sf"/>
</dbReference>
<organism evidence="8">
    <name type="scientific">Ignisphaera aggregans</name>
    <dbReference type="NCBI Taxonomy" id="334771"/>
    <lineage>
        <taxon>Archaea</taxon>
        <taxon>Thermoproteota</taxon>
        <taxon>Thermoprotei</taxon>
        <taxon>Desulfurococcales</taxon>
        <taxon>Desulfurococcaceae</taxon>
        <taxon>Ignisphaera</taxon>
    </lineage>
</organism>
<evidence type="ECO:0000259" key="7">
    <source>
        <dbReference type="PROSITE" id="PS51918"/>
    </source>
</evidence>
<keyword evidence="3" id="KW-0949">S-adenosyl-L-methionine</keyword>
<dbReference type="InterPro" id="IPR027604">
    <property type="entry name" value="W_rSAM_matur"/>
</dbReference>
<dbReference type="CDD" id="cd01335">
    <property type="entry name" value="Radical_SAM"/>
    <property type="match status" value="1"/>
</dbReference>
<accession>A0A7C5TG76</accession>
<sequence>MITLFETSTRDWVIRLSLESHPDELVVEVSSICNMDCLHCFRKAAQDLEPRQIDLNLFESLVVEALESGVKKVVFSGWGEPLIHPSIDRMVGMCKELGLSIALNTNGVLLYKFTNLVLNYVDELFLSLDAASAKTYSSIRSAPVFNSIIYSLKEILRVKQLRGFLKPRIIALYTVTKLNIEDIDLFLELAKGLGVNEAVFSFSIPFNNDSFNCLSSIECLESFYTKFREAEAKFKELGFSIATPPRPYTPNVKCPFAANRALFIRSDGAVTPCIYYAYSWTTTIFGLKRSLKAVILGYIGKDRLIDIWRNRYSKIFYRLGLRKSVPSCLTCTLAEYCMKTRSNEVDCLGGQPNCGHCPFYHGLTFCPL</sequence>
<dbReference type="AlphaFoldDB" id="A0A7C5TG76"/>
<dbReference type="SFLD" id="SFLDF00570">
    <property type="entry name" value="tungsten_cofactor_oxidoreducas"/>
    <property type="match status" value="1"/>
</dbReference>
<dbReference type="EMBL" id="DRZI01000172">
    <property type="protein sequence ID" value="HHP81818.1"/>
    <property type="molecule type" value="Genomic_DNA"/>
</dbReference>
<evidence type="ECO:0000256" key="6">
    <source>
        <dbReference type="ARBA" id="ARBA00023014"/>
    </source>
</evidence>
<evidence type="ECO:0000256" key="1">
    <source>
        <dbReference type="ARBA" id="ARBA00001966"/>
    </source>
</evidence>
<dbReference type="SUPFAM" id="SSF102114">
    <property type="entry name" value="Radical SAM enzymes"/>
    <property type="match status" value="1"/>
</dbReference>
<dbReference type="InterPro" id="IPR023885">
    <property type="entry name" value="4Fe4S-binding_SPASM_dom"/>
</dbReference>
<dbReference type="GO" id="GO:0051536">
    <property type="term" value="F:iron-sulfur cluster binding"/>
    <property type="evidence" value="ECO:0007669"/>
    <property type="project" value="UniProtKB-KW"/>
</dbReference>
<evidence type="ECO:0000256" key="4">
    <source>
        <dbReference type="ARBA" id="ARBA00022723"/>
    </source>
</evidence>
<protein>
    <submittedName>
        <fullName evidence="8">Radical SAM protein</fullName>
    </submittedName>
</protein>
<evidence type="ECO:0000313" key="8">
    <source>
        <dbReference type="EMBL" id="HHP81818.1"/>
    </source>
</evidence>
<feature type="domain" description="Radical SAM core" evidence="7">
    <location>
        <begin position="19"/>
        <end position="240"/>
    </location>
</feature>
<comment type="cofactor">
    <cofactor evidence="1">
        <name>[4Fe-4S] cluster</name>
        <dbReference type="ChEBI" id="CHEBI:49883"/>
    </cofactor>
</comment>
<dbReference type="GO" id="GO:0046872">
    <property type="term" value="F:metal ion binding"/>
    <property type="evidence" value="ECO:0007669"/>
    <property type="project" value="UniProtKB-KW"/>
</dbReference>
<dbReference type="GO" id="GO:0003824">
    <property type="term" value="F:catalytic activity"/>
    <property type="evidence" value="ECO:0007669"/>
    <property type="project" value="InterPro"/>
</dbReference>
<evidence type="ECO:0000256" key="2">
    <source>
        <dbReference type="ARBA" id="ARBA00022485"/>
    </source>
</evidence>
<keyword evidence="2" id="KW-0004">4Fe-4S</keyword>
<dbReference type="Pfam" id="PF04055">
    <property type="entry name" value="Radical_SAM"/>
    <property type="match status" value="1"/>
</dbReference>
<dbReference type="SFLD" id="SFLDG01387">
    <property type="entry name" value="BtrN-like_SPASM_domain_contain"/>
    <property type="match status" value="1"/>
</dbReference>
<dbReference type="CDD" id="cd21121">
    <property type="entry name" value="SPASM_Cmo-like"/>
    <property type="match status" value="1"/>
</dbReference>
<name>A0A7C5TG76_9CREN</name>
<dbReference type="InterPro" id="IPR034391">
    <property type="entry name" value="AdoMet-like_SPASM_containing"/>
</dbReference>
<reference evidence="8" key="1">
    <citation type="journal article" date="2020" name="mSystems">
        <title>Genome- and Community-Level Interaction Insights into Carbon Utilization and Element Cycling Functions of Hydrothermarchaeota in Hydrothermal Sediment.</title>
        <authorList>
            <person name="Zhou Z."/>
            <person name="Liu Y."/>
            <person name="Xu W."/>
            <person name="Pan J."/>
            <person name="Luo Z.H."/>
            <person name="Li M."/>
        </authorList>
    </citation>
    <scope>NUCLEOTIDE SEQUENCE [LARGE SCALE GENOMIC DNA]</scope>
    <source>
        <strain evidence="8">SpSt-1121</strain>
    </source>
</reference>
<keyword evidence="5" id="KW-0408">Iron</keyword>
<evidence type="ECO:0000256" key="5">
    <source>
        <dbReference type="ARBA" id="ARBA00023004"/>
    </source>
</evidence>
<dbReference type="SFLD" id="SFLDS00029">
    <property type="entry name" value="Radical_SAM"/>
    <property type="match status" value="1"/>
</dbReference>
<dbReference type="PANTHER" id="PTHR11228:SF34">
    <property type="entry name" value="TUNGSTEN-CONTAINING ALDEHYDE FERREDOXIN OXIDOREDUCTASE COFACTOR MODIFYING PROTEIN"/>
    <property type="match status" value="1"/>
</dbReference>
<keyword evidence="6" id="KW-0411">Iron-sulfur</keyword>
<keyword evidence="4" id="KW-0479">Metal-binding</keyword>